<gene>
    <name evidence="2" type="ORF">OC610_29500</name>
</gene>
<feature type="transmembrane region" description="Helical" evidence="1">
    <location>
        <begin position="7"/>
        <end position="30"/>
    </location>
</feature>
<keyword evidence="1" id="KW-0472">Membrane</keyword>
<proteinExistence type="predicted"/>
<name>A0ABT3FHP5_9PSED</name>
<evidence type="ECO:0000313" key="2">
    <source>
        <dbReference type="EMBL" id="MCW1248591.1"/>
    </source>
</evidence>
<dbReference type="EMBL" id="JAOSHO010001194">
    <property type="protein sequence ID" value="MCW1248591.1"/>
    <property type="molecule type" value="Genomic_DNA"/>
</dbReference>
<protein>
    <submittedName>
        <fullName evidence="2">APC family amino acid permease</fullName>
    </submittedName>
</protein>
<reference evidence="2" key="1">
    <citation type="submission" date="2022-07" db="EMBL/GenBank/DDBJ databases">
        <title>Pseudomonas agronomica sp. nov.: a novel bacterium with biotechnological application in the synthesis of biofertilizers from valorized agricultural residues.</title>
        <authorList>
            <person name="Robas M."/>
            <person name="Fernandez V.M."/>
            <person name="Luna L."/>
            <person name="Provanza A."/>
            <person name="Jimenez P.A."/>
        </authorList>
    </citation>
    <scope>NUCLEOTIDE SEQUENCE</scope>
    <source>
        <strain evidence="2">SAICEU22T</strain>
    </source>
</reference>
<organism evidence="2 3">
    <name type="scientific">Pseudomonas agronomica</name>
    <dbReference type="NCBI Taxonomy" id="2979328"/>
    <lineage>
        <taxon>Bacteria</taxon>
        <taxon>Pseudomonadati</taxon>
        <taxon>Pseudomonadota</taxon>
        <taxon>Gammaproteobacteria</taxon>
        <taxon>Pseudomonadales</taxon>
        <taxon>Pseudomonadaceae</taxon>
        <taxon>Pseudomonas</taxon>
    </lineage>
</organism>
<feature type="non-terminal residue" evidence="2">
    <location>
        <position position="68"/>
    </location>
</feature>
<dbReference type="Gene3D" id="1.20.1740.10">
    <property type="entry name" value="Amino acid/polyamine transporter I"/>
    <property type="match status" value="1"/>
</dbReference>
<evidence type="ECO:0000256" key="1">
    <source>
        <dbReference type="SAM" id="Phobius"/>
    </source>
</evidence>
<evidence type="ECO:0000313" key="3">
    <source>
        <dbReference type="Proteomes" id="UP001061999"/>
    </source>
</evidence>
<feature type="non-terminal residue" evidence="2">
    <location>
        <position position="1"/>
    </location>
</feature>
<keyword evidence="1" id="KW-1133">Transmembrane helix</keyword>
<dbReference type="Proteomes" id="UP001061999">
    <property type="component" value="Unassembled WGS sequence"/>
</dbReference>
<sequence length="68" mass="7253">AVQLEGWFGVSLVGTDLVTILSLVGMAMFMFVGCEFVTPLAPDLRNSAKVMPKAMILGLLSVATCMFI</sequence>
<comment type="caution">
    <text evidence="2">The sequence shown here is derived from an EMBL/GenBank/DDBJ whole genome shotgun (WGS) entry which is preliminary data.</text>
</comment>
<accession>A0ABT3FHP5</accession>
<keyword evidence="3" id="KW-1185">Reference proteome</keyword>
<keyword evidence="1" id="KW-0812">Transmembrane</keyword>